<gene>
    <name evidence="6" type="ORF">Baya_15221</name>
</gene>
<feature type="compositionally biased region" description="Pro residues" evidence="3">
    <location>
        <begin position="80"/>
        <end position="90"/>
    </location>
</feature>
<dbReference type="GO" id="GO:0090280">
    <property type="term" value="P:positive regulation of calcium ion import"/>
    <property type="evidence" value="ECO:0007669"/>
    <property type="project" value="TreeGrafter"/>
</dbReference>
<keyword evidence="7" id="KW-1185">Reference proteome</keyword>
<evidence type="ECO:0000313" key="7">
    <source>
        <dbReference type="Proteomes" id="UP000319801"/>
    </source>
</evidence>
<dbReference type="GO" id="GO:0030593">
    <property type="term" value="P:neutrophil chemotaxis"/>
    <property type="evidence" value="ECO:0007669"/>
    <property type="project" value="TreeGrafter"/>
</dbReference>
<dbReference type="Proteomes" id="UP000319801">
    <property type="component" value="Unassembled WGS sequence"/>
</dbReference>
<comment type="caution">
    <text evidence="6">The sequence shown here is derived from an EMBL/GenBank/DDBJ whole genome shotgun (WGS) entry which is preliminary data.</text>
</comment>
<feature type="domain" description="Galectin" evidence="5">
    <location>
        <begin position="248"/>
        <end position="375"/>
    </location>
</feature>
<dbReference type="GO" id="GO:0045806">
    <property type="term" value="P:negative regulation of endocytosis"/>
    <property type="evidence" value="ECO:0007669"/>
    <property type="project" value="TreeGrafter"/>
</dbReference>
<dbReference type="GO" id="GO:0043236">
    <property type="term" value="F:laminin binding"/>
    <property type="evidence" value="ECO:0007669"/>
    <property type="project" value="TreeGrafter"/>
</dbReference>
<feature type="compositionally biased region" description="Low complexity" evidence="3">
    <location>
        <begin position="40"/>
        <end position="50"/>
    </location>
</feature>
<dbReference type="GO" id="GO:0005634">
    <property type="term" value="C:nucleus"/>
    <property type="evidence" value="ECO:0007669"/>
    <property type="project" value="TreeGrafter"/>
</dbReference>
<dbReference type="GO" id="GO:0001772">
    <property type="term" value="C:immunological synapse"/>
    <property type="evidence" value="ECO:0007669"/>
    <property type="project" value="TreeGrafter"/>
</dbReference>
<dbReference type="InterPro" id="IPR044156">
    <property type="entry name" value="Galectin-like"/>
</dbReference>
<dbReference type="PROSITE" id="PS51304">
    <property type="entry name" value="GALECTIN"/>
    <property type="match status" value="1"/>
</dbReference>
<evidence type="ECO:0000256" key="2">
    <source>
        <dbReference type="RuleBase" id="RU102079"/>
    </source>
</evidence>
<dbReference type="EMBL" id="VCAZ01000293">
    <property type="protein sequence ID" value="TTU93280.1"/>
    <property type="molecule type" value="Genomic_DNA"/>
</dbReference>
<feature type="signal peptide" evidence="4">
    <location>
        <begin position="1"/>
        <end position="24"/>
    </location>
</feature>
<dbReference type="SUPFAM" id="SSF49899">
    <property type="entry name" value="Concanavalin A-like lectins/glucanases"/>
    <property type="match status" value="1"/>
</dbReference>
<evidence type="ECO:0000256" key="1">
    <source>
        <dbReference type="ARBA" id="ARBA00022734"/>
    </source>
</evidence>
<dbReference type="InterPro" id="IPR013320">
    <property type="entry name" value="ConA-like_dom_sf"/>
</dbReference>
<dbReference type="AlphaFoldDB" id="A0A556VV89"/>
<feature type="region of interest" description="Disordered" evidence="3">
    <location>
        <begin position="27"/>
        <end position="238"/>
    </location>
</feature>
<organism evidence="6 7">
    <name type="scientific">Bagarius yarrelli</name>
    <name type="common">Goonch</name>
    <name type="synonym">Bagrus yarrelli</name>
    <dbReference type="NCBI Taxonomy" id="175774"/>
    <lineage>
        <taxon>Eukaryota</taxon>
        <taxon>Metazoa</taxon>
        <taxon>Chordata</taxon>
        <taxon>Craniata</taxon>
        <taxon>Vertebrata</taxon>
        <taxon>Euteleostomi</taxon>
        <taxon>Actinopterygii</taxon>
        <taxon>Neopterygii</taxon>
        <taxon>Teleostei</taxon>
        <taxon>Ostariophysi</taxon>
        <taxon>Siluriformes</taxon>
        <taxon>Sisoridae</taxon>
        <taxon>Sisorinae</taxon>
        <taxon>Bagarius</taxon>
    </lineage>
</organism>
<keyword evidence="4" id="KW-0732">Signal</keyword>
<dbReference type="CDD" id="cd00070">
    <property type="entry name" value="GLECT"/>
    <property type="match status" value="1"/>
</dbReference>
<accession>A0A556VV89</accession>
<dbReference type="SMART" id="SM00908">
    <property type="entry name" value="Gal-bind_lectin"/>
    <property type="match status" value="1"/>
</dbReference>
<evidence type="ECO:0000256" key="4">
    <source>
        <dbReference type="SAM" id="SignalP"/>
    </source>
</evidence>
<dbReference type="GO" id="GO:0048245">
    <property type="term" value="P:eosinophil chemotaxis"/>
    <property type="evidence" value="ECO:0007669"/>
    <property type="project" value="TreeGrafter"/>
</dbReference>
<dbReference type="PANTHER" id="PTHR11346:SF179">
    <property type="entry name" value="GALECTIN"/>
    <property type="match status" value="1"/>
</dbReference>
<dbReference type="GO" id="GO:0019863">
    <property type="term" value="F:IgE binding"/>
    <property type="evidence" value="ECO:0007669"/>
    <property type="project" value="TreeGrafter"/>
</dbReference>
<dbReference type="GO" id="GO:2001237">
    <property type="term" value="P:negative regulation of extrinsic apoptotic signaling pathway"/>
    <property type="evidence" value="ECO:0007669"/>
    <property type="project" value="TreeGrafter"/>
</dbReference>
<evidence type="ECO:0000259" key="5">
    <source>
        <dbReference type="PROSITE" id="PS51304"/>
    </source>
</evidence>
<feature type="compositionally biased region" description="Low complexity" evidence="3">
    <location>
        <begin position="136"/>
        <end position="149"/>
    </location>
</feature>
<dbReference type="GO" id="GO:0048246">
    <property type="term" value="P:macrophage chemotaxis"/>
    <property type="evidence" value="ECO:0007669"/>
    <property type="project" value="TreeGrafter"/>
</dbReference>
<evidence type="ECO:0000313" key="6">
    <source>
        <dbReference type="EMBL" id="TTU93280.1"/>
    </source>
</evidence>
<dbReference type="GO" id="GO:0002548">
    <property type="term" value="P:monocyte chemotaxis"/>
    <property type="evidence" value="ECO:0007669"/>
    <property type="project" value="TreeGrafter"/>
</dbReference>
<dbReference type="Gene3D" id="2.60.120.200">
    <property type="match status" value="1"/>
</dbReference>
<dbReference type="FunFam" id="2.60.120.200:FF:000023">
    <property type="entry name" value="Galectin"/>
    <property type="match status" value="1"/>
</dbReference>
<dbReference type="GO" id="GO:0005615">
    <property type="term" value="C:extracellular space"/>
    <property type="evidence" value="ECO:0007669"/>
    <property type="project" value="TreeGrafter"/>
</dbReference>
<dbReference type="GO" id="GO:0050918">
    <property type="term" value="P:positive chemotaxis"/>
    <property type="evidence" value="ECO:0007669"/>
    <property type="project" value="TreeGrafter"/>
</dbReference>
<dbReference type="GO" id="GO:0048030">
    <property type="term" value="F:disaccharide binding"/>
    <property type="evidence" value="ECO:0007669"/>
    <property type="project" value="TreeGrafter"/>
</dbReference>
<name>A0A556VV89_BAGYA</name>
<feature type="compositionally biased region" description="Pro residues" evidence="3">
    <location>
        <begin position="159"/>
        <end position="184"/>
    </location>
</feature>
<keyword evidence="1 2" id="KW-0430">Lectin</keyword>
<sequence length="377" mass="38053">MNVPPTTLMTVTGLITWTLSDAIGDDVPSQASKTAHDKPSAPTAPAAPSWPGAPPAGPAAPTWPGVSPAAPAGPAAPAWPGAPPAVPGAPTPNSWPGAPLAGPTNPAAPAWPGVAPGGPNIPSSGGPAAPPPVPGAPGQFPSMPSAPGGYPSGPGMPGQFPPAPGQFPGMYPSPPGAPQGPFPNMPYQGNMYGPGGPAPFPPATGFSGGVFPPLPAGSWGPPAGAPRGPPTGPYGGPPAPGGMLPVPYDLPLHAGIMPHLLITVVGEPVPGGERFQLDFMKGADVVFHFNPRFSEQTIIRNSNLSGYWGPEERGGAFPFVQGQQFELKILVEEDVYKVAVDGVHILEYEHRAGGMEQVTLLRVYGDVSLYSIAPSII</sequence>
<dbReference type="PANTHER" id="PTHR11346">
    <property type="entry name" value="GALECTIN"/>
    <property type="match status" value="1"/>
</dbReference>
<reference evidence="6 7" key="1">
    <citation type="journal article" date="2019" name="Genome Biol. Evol.">
        <title>Whole-Genome Sequencing of the Giant Devil Catfish, Bagarius yarrelli.</title>
        <authorList>
            <person name="Jiang W."/>
            <person name="Lv Y."/>
            <person name="Cheng L."/>
            <person name="Yang K."/>
            <person name="Chao B."/>
            <person name="Wang X."/>
            <person name="Li Y."/>
            <person name="Pan X."/>
            <person name="You X."/>
            <person name="Zhang Y."/>
            <person name="Yang J."/>
            <person name="Li J."/>
            <person name="Zhang X."/>
            <person name="Liu S."/>
            <person name="Sun C."/>
            <person name="Yang J."/>
            <person name="Shi Q."/>
        </authorList>
    </citation>
    <scope>NUCLEOTIDE SEQUENCE [LARGE SCALE GENOMIC DNA]</scope>
    <source>
        <strain evidence="6">JWS20170419001</strain>
        <tissue evidence="6">Muscle</tissue>
    </source>
</reference>
<dbReference type="SMART" id="SM00276">
    <property type="entry name" value="GLECT"/>
    <property type="match status" value="1"/>
</dbReference>
<dbReference type="OrthoDB" id="8112755at2759"/>
<dbReference type="InterPro" id="IPR001079">
    <property type="entry name" value="Galectin_CRD"/>
</dbReference>
<protein>
    <recommendedName>
        <fullName evidence="2">Galectin</fullName>
    </recommendedName>
</protein>
<feature type="chain" id="PRO_5022038305" description="Galectin" evidence="4">
    <location>
        <begin position="25"/>
        <end position="377"/>
    </location>
</feature>
<feature type="compositionally biased region" description="Low complexity" evidence="3">
    <location>
        <begin position="107"/>
        <end position="127"/>
    </location>
</feature>
<dbReference type="GO" id="GO:0005737">
    <property type="term" value="C:cytoplasm"/>
    <property type="evidence" value="ECO:0007669"/>
    <property type="project" value="TreeGrafter"/>
</dbReference>
<dbReference type="Pfam" id="PF00337">
    <property type="entry name" value="Gal-bind_lectin"/>
    <property type="match status" value="1"/>
</dbReference>
<feature type="compositionally biased region" description="Low complexity" evidence="3">
    <location>
        <begin position="59"/>
        <end position="79"/>
    </location>
</feature>
<proteinExistence type="predicted"/>
<feature type="compositionally biased region" description="Pro residues" evidence="3">
    <location>
        <begin position="223"/>
        <end position="238"/>
    </location>
</feature>
<evidence type="ECO:0000256" key="3">
    <source>
        <dbReference type="SAM" id="MobiDB-lite"/>
    </source>
</evidence>